<sequence>MAVATWIVHLPNGFAAGTNGIEFTLTLFLVTTALVLSGPGRYALEYAIFRRKLMLTPAEESATDGNIKA</sequence>
<organism evidence="2 3">
    <name type="scientific">Halalkalicoccus paucihalophilus</name>
    <dbReference type="NCBI Taxonomy" id="1008153"/>
    <lineage>
        <taxon>Archaea</taxon>
        <taxon>Methanobacteriati</taxon>
        <taxon>Methanobacteriota</taxon>
        <taxon>Stenosarchaea group</taxon>
        <taxon>Halobacteria</taxon>
        <taxon>Halobacteriales</taxon>
        <taxon>Halococcaceae</taxon>
        <taxon>Halalkalicoccus</taxon>
    </lineage>
</organism>
<reference evidence="2 3" key="1">
    <citation type="submission" date="2016-02" db="EMBL/GenBank/DDBJ databases">
        <title>Genome sequence of Halalkalicoccus paucihalophilus DSM 24557.</title>
        <authorList>
            <person name="Poehlein A."/>
            <person name="Daniel R."/>
        </authorList>
    </citation>
    <scope>NUCLEOTIDE SEQUENCE [LARGE SCALE GENOMIC DNA]</scope>
    <source>
        <strain evidence="2 3">DSM 24557</strain>
    </source>
</reference>
<dbReference type="PATRIC" id="fig|1008153.3.peg.3794"/>
<protein>
    <recommendedName>
        <fullName evidence="4">DoxX</fullName>
    </recommendedName>
</protein>
<keyword evidence="1" id="KW-0812">Transmembrane</keyword>
<keyword evidence="1" id="KW-0472">Membrane</keyword>
<dbReference type="EMBL" id="LTAZ01000013">
    <property type="protein sequence ID" value="KYH24611.1"/>
    <property type="molecule type" value="Genomic_DNA"/>
</dbReference>
<keyword evidence="1" id="KW-1133">Transmembrane helix</keyword>
<evidence type="ECO:0000313" key="3">
    <source>
        <dbReference type="Proteomes" id="UP000075321"/>
    </source>
</evidence>
<keyword evidence="3" id="KW-1185">Reference proteome</keyword>
<evidence type="ECO:0000313" key="2">
    <source>
        <dbReference type="EMBL" id="KYH24611.1"/>
    </source>
</evidence>
<evidence type="ECO:0008006" key="4">
    <source>
        <dbReference type="Google" id="ProtNLM"/>
    </source>
</evidence>
<evidence type="ECO:0000256" key="1">
    <source>
        <dbReference type="SAM" id="Phobius"/>
    </source>
</evidence>
<gene>
    <name evidence="2" type="ORF">HAPAU_35940</name>
</gene>
<feature type="transmembrane region" description="Helical" evidence="1">
    <location>
        <begin position="25"/>
        <end position="44"/>
    </location>
</feature>
<accession>A0A151AA97</accession>
<comment type="caution">
    <text evidence="2">The sequence shown here is derived from an EMBL/GenBank/DDBJ whole genome shotgun (WGS) entry which is preliminary data.</text>
</comment>
<dbReference type="AlphaFoldDB" id="A0A151AA97"/>
<proteinExistence type="predicted"/>
<dbReference type="Proteomes" id="UP000075321">
    <property type="component" value="Unassembled WGS sequence"/>
</dbReference>
<name>A0A151AA97_9EURY</name>